<proteinExistence type="predicted"/>
<feature type="transmembrane region" description="Helical" evidence="1">
    <location>
        <begin position="240"/>
        <end position="261"/>
    </location>
</feature>
<feature type="transmembrane region" description="Helical" evidence="1">
    <location>
        <begin position="131"/>
        <end position="153"/>
    </location>
</feature>
<feature type="transmembrane region" description="Helical" evidence="1">
    <location>
        <begin position="273"/>
        <end position="293"/>
    </location>
</feature>
<keyword evidence="1" id="KW-1133">Transmembrane helix</keyword>
<protein>
    <submittedName>
        <fullName evidence="2">Uncharacterized protein</fullName>
    </submittedName>
</protein>
<feature type="transmembrane region" description="Helical" evidence="1">
    <location>
        <begin position="314"/>
        <end position="332"/>
    </location>
</feature>
<feature type="transmembrane region" description="Helical" evidence="1">
    <location>
        <begin position="99"/>
        <end position="119"/>
    </location>
</feature>
<feature type="transmembrane region" description="Helical" evidence="1">
    <location>
        <begin position="383"/>
        <end position="406"/>
    </location>
</feature>
<dbReference type="Gene3D" id="2.60.120.200">
    <property type="match status" value="1"/>
</dbReference>
<sequence>MIDTFDFMKPLETAKDVSFILLSNILLAFVLIIILISIIYYVTNKDPDSDYINYLKNQFNFDFSFPNSDSKSDSKSKSSYRSSLFSYFAFGFDNVKYNFIKYPILLLFSSFLFIILFSLPKKHAFHDTAKYSIPALSLFYFFILYKSFTTSYLDLNNFNLNRIKSVMIFFSVIATLLTFYIKDPGNFISNNFGESLLIIIIIGILVFMQLINVLVVNRMNPFKDYVIKRTFEKTTRTNKLFNMVSLILYFAFIIIMTVLTIKNKDSDQFVPLLLSTVCIGLIWGGINIGWILYKNPIRGDQVAKGENFSKKFGIFIGIAILILGVIGSLKLIDDFAGEMTTLGKTITILILLTLMATFYKFIKAKYRTSETKFDNLFNLIFDGIFYIPCLLNDIFDFIYRLFYYLFTNDGKISFYNQQDKISMLIIFFIALFFLLYVSIKQINNKLVTQNGKVLINHPIPLNKEYHLGNYETLNEISDYNYNYSISFWMYLHSSQSNNSDNYYSIVNYANKPNFTYNPNKHEFQIICDISGSENQEIIYTNDNMPLQKWTNIVFTCNNATMDVFVDNNLVISKSNIIPYVNIDSLTVGGKSGLSGGICNVVYFKKPLSVGNMFILYHSNKYIKPPITDISSKTVLNSVK</sequence>
<keyword evidence="1" id="KW-0472">Membrane</keyword>
<organism evidence="2">
    <name type="scientific">viral metagenome</name>
    <dbReference type="NCBI Taxonomy" id="1070528"/>
    <lineage>
        <taxon>unclassified sequences</taxon>
        <taxon>metagenomes</taxon>
        <taxon>organismal metagenomes</taxon>
    </lineage>
</organism>
<feature type="transmembrane region" description="Helical" evidence="1">
    <location>
        <begin position="344"/>
        <end position="362"/>
    </location>
</feature>
<evidence type="ECO:0000313" key="2">
    <source>
        <dbReference type="EMBL" id="QHT93755.1"/>
    </source>
</evidence>
<accession>A0A6C0IMM4</accession>
<dbReference type="InterPro" id="IPR013320">
    <property type="entry name" value="ConA-like_dom_sf"/>
</dbReference>
<feature type="transmembrane region" description="Helical" evidence="1">
    <location>
        <begin position="20"/>
        <end position="42"/>
    </location>
</feature>
<dbReference type="Pfam" id="PF13385">
    <property type="entry name" value="Laminin_G_3"/>
    <property type="match status" value="1"/>
</dbReference>
<feature type="transmembrane region" description="Helical" evidence="1">
    <location>
        <begin position="165"/>
        <end position="181"/>
    </location>
</feature>
<evidence type="ECO:0000256" key="1">
    <source>
        <dbReference type="SAM" id="Phobius"/>
    </source>
</evidence>
<feature type="transmembrane region" description="Helical" evidence="1">
    <location>
        <begin position="421"/>
        <end position="439"/>
    </location>
</feature>
<reference evidence="2" key="1">
    <citation type="journal article" date="2020" name="Nature">
        <title>Giant virus diversity and host interactions through global metagenomics.</title>
        <authorList>
            <person name="Schulz F."/>
            <person name="Roux S."/>
            <person name="Paez-Espino D."/>
            <person name="Jungbluth S."/>
            <person name="Walsh D.A."/>
            <person name="Denef V.J."/>
            <person name="McMahon K.D."/>
            <person name="Konstantinidis K.T."/>
            <person name="Eloe-Fadrosh E.A."/>
            <person name="Kyrpides N.C."/>
            <person name="Woyke T."/>
        </authorList>
    </citation>
    <scope>NUCLEOTIDE SEQUENCE</scope>
    <source>
        <strain evidence="2">GVMAG-M-3300024258-14</strain>
    </source>
</reference>
<dbReference type="AlphaFoldDB" id="A0A6C0IMM4"/>
<name>A0A6C0IMM4_9ZZZZ</name>
<dbReference type="EMBL" id="MN740210">
    <property type="protein sequence ID" value="QHT93755.1"/>
    <property type="molecule type" value="Genomic_DNA"/>
</dbReference>
<dbReference type="SUPFAM" id="SSF49899">
    <property type="entry name" value="Concanavalin A-like lectins/glucanases"/>
    <property type="match status" value="1"/>
</dbReference>
<feature type="transmembrane region" description="Helical" evidence="1">
    <location>
        <begin position="196"/>
        <end position="219"/>
    </location>
</feature>
<keyword evidence="1" id="KW-0812">Transmembrane</keyword>